<proteinExistence type="predicted"/>
<sequence>MKKYLIATLFIAMALSANAINYQSAHLLAPEYKQATIQANEFSKNLSGQLQALSNDPTALKQAFGQFNAQLLAKAEADPIKPSSQLTAPAQYEQPAVNLYVFEPKNKKASSPVIYFMHGGGYLIGNARQQNASLFELANSTGAVVVSVEYRLATVSPYPADIDDAYHGLTYLFDNADKLGFDKQNIILMGESAGGGLTARLALKVRDLGKYVPKGQVLIYPMLDYRTGTNQSLYPNAYAGEFMWTAEFNRIGWQILQGGQHIPNNELPYYSASLAKNLKNLPRTFIVVGSLDLFVNENLEYANRLIQAGVPTDLQVINGVPHGFFEIVPNSPQTHNYKTIRNQVIARMLNE</sequence>
<name>A0ABX6UV51_9PAST</name>
<dbReference type="PANTHER" id="PTHR48081:SF8">
    <property type="entry name" value="ALPHA_BETA HYDROLASE FOLD-3 DOMAIN-CONTAINING PROTEIN-RELATED"/>
    <property type="match status" value="1"/>
</dbReference>
<dbReference type="SUPFAM" id="SSF53474">
    <property type="entry name" value="alpha/beta-Hydrolases"/>
    <property type="match status" value="1"/>
</dbReference>
<dbReference type="RefSeq" id="WP_194811491.1">
    <property type="nucleotide sequence ID" value="NZ_CP063056.1"/>
</dbReference>
<keyword evidence="1 4" id="KW-0378">Hydrolase</keyword>
<dbReference type="InterPro" id="IPR029058">
    <property type="entry name" value="AB_hydrolase_fold"/>
</dbReference>
<dbReference type="Gene3D" id="3.40.50.1820">
    <property type="entry name" value="alpha/beta hydrolase"/>
    <property type="match status" value="1"/>
</dbReference>
<evidence type="ECO:0000256" key="1">
    <source>
        <dbReference type="ARBA" id="ARBA00022801"/>
    </source>
</evidence>
<dbReference type="PANTHER" id="PTHR48081">
    <property type="entry name" value="AB HYDROLASE SUPERFAMILY PROTEIN C4A8.06C"/>
    <property type="match status" value="1"/>
</dbReference>
<evidence type="ECO:0000259" key="3">
    <source>
        <dbReference type="Pfam" id="PF07859"/>
    </source>
</evidence>
<evidence type="ECO:0000313" key="5">
    <source>
        <dbReference type="Proteomes" id="UP000663069"/>
    </source>
</evidence>
<organism evidence="4 5">
    <name type="scientific">Rodentibacter haemolyticus</name>
    <dbReference type="NCBI Taxonomy" id="2778911"/>
    <lineage>
        <taxon>Bacteria</taxon>
        <taxon>Pseudomonadati</taxon>
        <taxon>Pseudomonadota</taxon>
        <taxon>Gammaproteobacteria</taxon>
        <taxon>Pasteurellales</taxon>
        <taxon>Pasteurellaceae</taxon>
        <taxon>Rodentibacter</taxon>
    </lineage>
</organism>
<dbReference type="Proteomes" id="UP000663069">
    <property type="component" value="Chromosome"/>
</dbReference>
<keyword evidence="5" id="KW-1185">Reference proteome</keyword>
<feature type="domain" description="Alpha/beta hydrolase fold-3" evidence="3">
    <location>
        <begin position="115"/>
        <end position="325"/>
    </location>
</feature>
<keyword evidence="2" id="KW-0732">Signal</keyword>
<feature type="signal peptide" evidence="2">
    <location>
        <begin position="1"/>
        <end position="19"/>
    </location>
</feature>
<evidence type="ECO:0000313" key="4">
    <source>
        <dbReference type="EMBL" id="QPB41907.1"/>
    </source>
</evidence>
<dbReference type="Pfam" id="PF07859">
    <property type="entry name" value="Abhydrolase_3"/>
    <property type="match status" value="1"/>
</dbReference>
<gene>
    <name evidence="4" type="ORF">IHV77_08215</name>
</gene>
<feature type="chain" id="PRO_5046091085" evidence="2">
    <location>
        <begin position="20"/>
        <end position="351"/>
    </location>
</feature>
<reference evidence="4 5" key="1">
    <citation type="submission" date="2020-10" db="EMBL/GenBank/DDBJ databases">
        <title>Genome Sequencing of Rodentibacter spp. strain DSM111151.</title>
        <authorList>
            <person name="Benga L."/>
            <person name="Lautwein T."/>
        </authorList>
    </citation>
    <scope>NUCLEOTIDE SEQUENCE [LARGE SCALE GENOMIC DNA]</scope>
    <source>
        <strain evidence="4 5">DSM 111151</strain>
    </source>
</reference>
<dbReference type="GO" id="GO:0016787">
    <property type="term" value="F:hydrolase activity"/>
    <property type="evidence" value="ECO:0007669"/>
    <property type="project" value="UniProtKB-KW"/>
</dbReference>
<dbReference type="EMBL" id="CP063056">
    <property type="protein sequence ID" value="QPB41907.1"/>
    <property type="molecule type" value="Genomic_DNA"/>
</dbReference>
<evidence type="ECO:0000256" key="2">
    <source>
        <dbReference type="SAM" id="SignalP"/>
    </source>
</evidence>
<protein>
    <submittedName>
        <fullName evidence="4">Alpha/beta hydrolase</fullName>
    </submittedName>
</protein>
<dbReference type="InterPro" id="IPR050300">
    <property type="entry name" value="GDXG_lipolytic_enzyme"/>
</dbReference>
<dbReference type="InterPro" id="IPR013094">
    <property type="entry name" value="AB_hydrolase_3"/>
</dbReference>
<accession>A0ABX6UV51</accession>